<dbReference type="eggNOG" id="COG2202">
    <property type="taxonomic scope" value="Bacteria"/>
</dbReference>
<evidence type="ECO:0000259" key="5">
    <source>
        <dbReference type="PROSITE" id="PS50113"/>
    </source>
</evidence>
<accession>K0IVT6</accession>
<evidence type="ECO:0000256" key="1">
    <source>
        <dbReference type="ARBA" id="ARBA00022630"/>
    </source>
</evidence>
<protein>
    <submittedName>
        <fullName evidence="7">Putative blue-light photoreceptor</fullName>
    </submittedName>
</protein>
<keyword evidence="2" id="KW-0288">FMN</keyword>
<dbReference type="InterPro" id="IPR002645">
    <property type="entry name" value="STAS_dom"/>
</dbReference>
<dbReference type="InterPro" id="IPR036513">
    <property type="entry name" value="STAS_dom_sf"/>
</dbReference>
<feature type="domain" description="STAS" evidence="6">
    <location>
        <begin position="141"/>
        <end position="252"/>
    </location>
</feature>
<reference evidence="7 8" key="1">
    <citation type="submission" date="2011-01" db="EMBL/GenBank/DDBJ databases">
        <title>Whole genome sequence of Amphibacillus xylinus NBRC 15112.</title>
        <authorList>
            <person name="Nakazawa H."/>
            <person name="Katano Y."/>
            <person name="Nakamura S."/>
            <person name="Sasagawa M."/>
            <person name="Fukada J."/>
            <person name="Arai T."/>
            <person name="Sasakura N."/>
            <person name="Mochizuki D."/>
            <person name="Hosoyama A."/>
            <person name="Harada K."/>
            <person name="Horikawa H."/>
            <person name="Kato Y."/>
            <person name="Harada T."/>
            <person name="Sasaki K."/>
            <person name="Sekiguchi M."/>
            <person name="Hodoyama M."/>
            <person name="Nishiko R."/>
            <person name="Narita H."/>
            <person name="Hanamaki A."/>
            <person name="Hata C."/>
            <person name="Konno Y."/>
            <person name="Niimura Y."/>
            <person name="Yamazaki S."/>
            <person name="Fujita N."/>
        </authorList>
    </citation>
    <scope>NUCLEOTIDE SEQUENCE [LARGE SCALE GENOMIC DNA]</scope>
    <source>
        <strain evidence="8">ATCC 51415 / DSM 6626 / JCM 7361 / LMG 17667 / NBRC 15112 / Ep01</strain>
    </source>
</reference>
<evidence type="ECO:0000259" key="4">
    <source>
        <dbReference type="PROSITE" id="PS50112"/>
    </source>
</evidence>
<gene>
    <name evidence="7" type="ordered locus">AXY_03870</name>
</gene>
<dbReference type="NCBIfam" id="TIGR00229">
    <property type="entry name" value="sensory_box"/>
    <property type="match status" value="1"/>
</dbReference>
<dbReference type="OrthoDB" id="9812260at2"/>
<sequence length="253" mass="28649">MVTQLNDAFFREALNHTNVGLIITDPNQDHHPIIFANKGYANLTGYEIDEVIGKNGRLLQGEETDPKVINTLKQAIKAEQSITVEIYNYKKNGEGFWNKLTIDPMWVDGKLYYVGVQKDITETKRKEKLLQEALTELEELSTPIVPIDDHIVALPLIGKISQRRFELLTEKISNFLSLNKNDYLILDLSGLLNIEPEVVDSFLKLQDLTQIIGTQLVITGVRPDLALKARHFTHQLIGLKTYLTIQDAIKALS</sequence>
<dbReference type="SMART" id="SM00091">
    <property type="entry name" value="PAS"/>
    <property type="match status" value="1"/>
</dbReference>
<keyword evidence="3" id="KW-0157">Chromophore</keyword>
<dbReference type="Pfam" id="PF13426">
    <property type="entry name" value="PAS_9"/>
    <property type="match status" value="1"/>
</dbReference>
<dbReference type="HOGENOM" id="CLU_080905_0_0_9"/>
<feature type="domain" description="PAC" evidence="5">
    <location>
        <begin position="80"/>
        <end position="132"/>
    </location>
</feature>
<evidence type="ECO:0000256" key="2">
    <source>
        <dbReference type="ARBA" id="ARBA00022643"/>
    </source>
</evidence>
<dbReference type="InterPro" id="IPR000014">
    <property type="entry name" value="PAS"/>
</dbReference>
<dbReference type="SUPFAM" id="SSF52091">
    <property type="entry name" value="SpoIIaa-like"/>
    <property type="match status" value="1"/>
</dbReference>
<name>K0IVT6_AMPXN</name>
<dbReference type="SUPFAM" id="SSF55785">
    <property type="entry name" value="PYP-like sensor domain (PAS domain)"/>
    <property type="match status" value="1"/>
</dbReference>
<dbReference type="CDD" id="cd00130">
    <property type="entry name" value="PAS"/>
    <property type="match status" value="1"/>
</dbReference>
<keyword evidence="8" id="KW-1185">Reference proteome</keyword>
<evidence type="ECO:0000313" key="7">
    <source>
        <dbReference type="EMBL" id="BAM46519.1"/>
    </source>
</evidence>
<organism evidence="7 8">
    <name type="scientific">Amphibacillus xylanus (strain ATCC 51415 / DSM 6626 / JCM 7361 / LMG 17667 / NBRC 15112 / Ep01)</name>
    <dbReference type="NCBI Taxonomy" id="698758"/>
    <lineage>
        <taxon>Bacteria</taxon>
        <taxon>Bacillati</taxon>
        <taxon>Bacillota</taxon>
        <taxon>Bacilli</taxon>
        <taxon>Bacillales</taxon>
        <taxon>Bacillaceae</taxon>
        <taxon>Amphibacillus</taxon>
    </lineage>
</organism>
<dbReference type="InterPro" id="IPR001610">
    <property type="entry name" value="PAC"/>
</dbReference>
<dbReference type="Gene3D" id="3.30.450.20">
    <property type="entry name" value="PAS domain"/>
    <property type="match status" value="1"/>
</dbReference>
<dbReference type="CDD" id="cd07041">
    <property type="entry name" value="STAS_RsbR_RsbS_like"/>
    <property type="match status" value="1"/>
</dbReference>
<dbReference type="Pfam" id="PF01740">
    <property type="entry name" value="STAS"/>
    <property type="match status" value="1"/>
</dbReference>
<dbReference type="eggNOG" id="COG1366">
    <property type="taxonomic scope" value="Bacteria"/>
</dbReference>
<evidence type="ECO:0000313" key="8">
    <source>
        <dbReference type="Proteomes" id="UP000006294"/>
    </source>
</evidence>
<dbReference type="KEGG" id="axl:AXY_03870"/>
<keyword evidence="1" id="KW-0285">Flavoprotein</keyword>
<keyword evidence="7" id="KW-0675">Receptor</keyword>
<proteinExistence type="predicted"/>
<dbReference type="Gene3D" id="3.30.750.24">
    <property type="entry name" value="STAS domain"/>
    <property type="match status" value="1"/>
</dbReference>
<dbReference type="PROSITE" id="PS50113">
    <property type="entry name" value="PAC"/>
    <property type="match status" value="1"/>
</dbReference>
<dbReference type="AlphaFoldDB" id="K0IVT6"/>
<dbReference type="PANTHER" id="PTHR47429">
    <property type="entry name" value="PROTEIN TWIN LOV 1"/>
    <property type="match status" value="1"/>
</dbReference>
<dbReference type="PROSITE" id="PS50112">
    <property type="entry name" value="PAS"/>
    <property type="match status" value="1"/>
</dbReference>
<dbReference type="PANTHER" id="PTHR47429:SF2">
    <property type="entry name" value="PROTEIN TWIN LOV 1"/>
    <property type="match status" value="1"/>
</dbReference>
<dbReference type="Proteomes" id="UP000006294">
    <property type="component" value="Chromosome"/>
</dbReference>
<evidence type="ECO:0000259" key="6">
    <source>
        <dbReference type="PROSITE" id="PS50801"/>
    </source>
</evidence>
<evidence type="ECO:0000256" key="3">
    <source>
        <dbReference type="ARBA" id="ARBA00022991"/>
    </source>
</evidence>
<dbReference type="InterPro" id="IPR000700">
    <property type="entry name" value="PAS-assoc_C"/>
</dbReference>
<dbReference type="InterPro" id="IPR035965">
    <property type="entry name" value="PAS-like_dom_sf"/>
</dbReference>
<dbReference type="EMBL" id="AP012050">
    <property type="protein sequence ID" value="BAM46519.1"/>
    <property type="molecule type" value="Genomic_DNA"/>
</dbReference>
<dbReference type="RefSeq" id="WP_015009125.1">
    <property type="nucleotide sequence ID" value="NC_018704.1"/>
</dbReference>
<feature type="domain" description="PAS" evidence="4">
    <location>
        <begin position="6"/>
        <end position="79"/>
    </location>
</feature>
<dbReference type="PROSITE" id="PS50801">
    <property type="entry name" value="STAS"/>
    <property type="match status" value="1"/>
</dbReference>
<dbReference type="SMART" id="SM00086">
    <property type="entry name" value="PAC"/>
    <property type="match status" value="1"/>
</dbReference>
<dbReference type="STRING" id="698758.AXY_03870"/>